<dbReference type="OrthoDB" id="9012352at2"/>
<reference evidence="1 2" key="1">
    <citation type="submission" date="2015-11" db="EMBL/GenBank/DDBJ databases">
        <title>Genome sequences of Lysobacter enzymogenes strain C3 and Lysobacter antibioticus ATCC 29479.</title>
        <authorList>
            <person name="Kobayashi D.Y."/>
        </authorList>
    </citation>
    <scope>NUCLEOTIDE SEQUENCE [LARGE SCALE GENOMIC DNA]</scope>
    <source>
        <strain evidence="1 2">C3</strain>
    </source>
</reference>
<dbReference type="RefSeq" id="WP_057945822.1">
    <property type="nucleotide sequence ID" value="NZ_CP110813.1"/>
</dbReference>
<dbReference type="AlphaFoldDB" id="A0A0S2DB11"/>
<accession>A0A0S2DB11</accession>
<dbReference type="PATRIC" id="fig|69.6.peg.140"/>
<organism evidence="1 2">
    <name type="scientific">Lysobacter enzymogenes</name>
    <dbReference type="NCBI Taxonomy" id="69"/>
    <lineage>
        <taxon>Bacteria</taxon>
        <taxon>Pseudomonadati</taxon>
        <taxon>Pseudomonadota</taxon>
        <taxon>Gammaproteobacteria</taxon>
        <taxon>Lysobacterales</taxon>
        <taxon>Lysobacteraceae</taxon>
        <taxon>Lysobacter</taxon>
    </lineage>
</organism>
<sequence>MTESAAPKVSLSAQQLNDKLLALILSMDGPQDLTAQNIERRTGLKIEPNPEDPSGFFSTGSLPEGWFYSLISVEPVPGTPHHALLLNMGHAAEGYTDRTPVCVGLEHYRSALTSAGFKESQRPPRLGTEYRFFRSGKVNVRVELQGRTTRYDEDLCVSRVFVSGKPQG</sequence>
<proteinExistence type="predicted"/>
<gene>
    <name evidence="1" type="ORF">GLE_0137</name>
</gene>
<name>A0A0S2DB11_LYSEN</name>
<evidence type="ECO:0000313" key="1">
    <source>
        <dbReference type="EMBL" id="ALN55496.1"/>
    </source>
</evidence>
<dbReference type="EMBL" id="CP013140">
    <property type="protein sequence ID" value="ALN55496.1"/>
    <property type="molecule type" value="Genomic_DNA"/>
</dbReference>
<evidence type="ECO:0000313" key="2">
    <source>
        <dbReference type="Proteomes" id="UP000061569"/>
    </source>
</evidence>
<protein>
    <submittedName>
        <fullName evidence="1">Uncharacterized protein</fullName>
    </submittedName>
</protein>
<dbReference type="Proteomes" id="UP000061569">
    <property type="component" value="Chromosome"/>
</dbReference>
<dbReference type="KEGG" id="lez:GLE_0137"/>